<protein>
    <submittedName>
        <fullName evidence="1">Uncharacterized protein</fullName>
    </submittedName>
</protein>
<evidence type="ECO:0000313" key="1">
    <source>
        <dbReference type="EMBL" id="CUC10129.1"/>
    </source>
</evidence>
<organism evidence="1">
    <name type="scientific">Chromera velia CCMP2878</name>
    <dbReference type="NCBI Taxonomy" id="1169474"/>
    <lineage>
        <taxon>Eukaryota</taxon>
        <taxon>Sar</taxon>
        <taxon>Alveolata</taxon>
        <taxon>Colpodellida</taxon>
        <taxon>Chromeraceae</taxon>
        <taxon>Chromera</taxon>
    </lineage>
</organism>
<gene>
    <name evidence="1" type="ORF">Cvel_27709.t2.CR1</name>
</gene>
<accession>A0A0K6S996</accession>
<dbReference type="AlphaFoldDB" id="A0A0K6S996"/>
<reference evidence="1" key="1">
    <citation type="submission" date="2014-11" db="EMBL/GenBank/DDBJ databases">
        <title>Molecular phylogeny of cliff fern family Woodsiaceae with morphological implications.</title>
        <authorList>
            <person name="Shao Y.-Z."/>
            <person name="Wei R."/>
            <person name="Zhang X.-C."/>
        </authorList>
    </citation>
    <scope>NUCLEOTIDE SEQUENCE</scope>
</reference>
<name>A0A0K6S996_9ALVE</name>
<dbReference type="EMBL" id="CDMZ01002737">
    <property type="protein sequence ID" value="CUC10129.1"/>
    <property type="molecule type" value="Genomic_DNA"/>
</dbReference>
<dbReference type="VEuPathDB" id="CryptoDB:Cvel_27709"/>
<proteinExistence type="predicted"/>
<sequence>MSKRRRRKLTELIGVFLRGSWMPAIRAYLHQWNPEETWPQNGLLLINANCSMHQLVGCEEMPSPQTSMQKRQLLVQWLPAREALDRLYNLVPKFLRRFHSRTAQNACEVAGAGVLGKFAGARVVFFPPCGETTEGPTDFPIDMTQHSFPVYARATAGPCKAEEQALRVLQEAAQFSGFPKKALRHSLLLHVDHPAQSHGGKHGAVVGLGAFLGSAHVPEPLAPPLSHKQTCWKFGCRKASQVEHQVPEIFKTIDRFVDSEKS</sequence>